<dbReference type="Proteomes" id="UP000506160">
    <property type="component" value="Unassembled WGS sequence"/>
</dbReference>
<reference evidence="2 3" key="1">
    <citation type="journal article" date="2014" name="Appl. Environ. Microbiol.">
        <title>Genomic features of a bumble bee symbiont reflect its host environment.</title>
        <authorList>
            <person name="Martinson V.G."/>
            <person name="Magoc T."/>
            <person name="Koch H."/>
            <person name="Salzberg S.L."/>
            <person name="Moran N.A."/>
        </authorList>
    </citation>
    <scope>NUCLEOTIDE SEQUENCE [LARGE SCALE GENOMIC DNA]</scope>
    <source>
        <strain evidence="2 3">Bimp</strain>
    </source>
</reference>
<keyword evidence="3" id="KW-1185">Reference proteome</keyword>
<protein>
    <recommendedName>
        <fullName evidence="1">Transcriptional regulator HTH-type FeoC domain-containing protein</fullName>
    </recommendedName>
</protein>
<evidence type="ECO:0000259" key="1">
    <source>
        <dbReference type="Pfam" id="PF09012"/>
    </source>
</evidence>
<proteinExistence type="predicted"/>
<dbReference type="Gene3D" id="1.10.10.10">
    <property type="entry name" value="Winged helix-like DNA-binding domain superfamily/Winged helix DNA-binding domain"/>
    <property type="match status" value="1"/>
</dbReference>
<name>A0AB94IDA7_9GAMM</name>
<dbReference type="AlphaFoldDB" id="A0AB94IDA7"/>
<evidence type="ECO:0000313" key="3">
    <source>
        <dbReference type="Proteomes" id="UP000506160"/>
    </source>
</evidence>
<dbReference type="InterPro" id="IPR036390">
    <property type="entry name" value="WH_DNA-bd_sf"/>
</dbReference>
<accession>A0AB94IDA7</accession>
<organism evidence="2 3">
    <name type="scientific">Candidatus Schmidhempelia bombi str. Bimp</name>
    <dbReference type="NCBI Taxonomy" id="1387197"/>
    <lineage>
        <taxon>Bacteria</taxon>
        <taxon>Pseudomonadati</taxon>
        <taxon>Pseudomonadota</taxon>
        <taxon>Gammaproteobacteria</taxon>
        <taxon>Orbales</taxon>
        <taxon>Orbaceae</taxon>
        <taxon>Candidatus Schmidhempelia</taxon>
    </lineage>
</organism>
<dbReference type="EMBL" id="AWGA01000041">
    <property type="protein sequence ID" value="TEA27407.1"/>
    <property type="molecule type" value="Genomic_DNA"/>
</dbReference>
<gene>
    <name evidence="2" type="ORF">O970_03815</name>
</gene>
<feature type="domain" description="Transcriptional regulator HTH-type FeoC" evidence="1">
    <location>
        <begin position="3"/>
        <end position="65"/>
    </location>
</feature>
<dbReference type="SUPFAM" id="SSF46785">
    <property type="entry name" value="Winged helix' DNA-binding domain"/>
    <property type="match status" value="1"/>
</dbReference>
<sequence>MLMTDIRDYLQLIGRANLHDLALHFQVQESAMEQMLTFWIKKGFITQHYLSQDMCSQGKCSDCFECSEGLKKLYIWHDKTL</sequence>
<dbReference type="InterPro" id="IPR036388">
    <property type="entry name" value="WH-like_DNA-bd_sf"/>
</dbReference>
<dbReference type="InterPro" id="IPR015102">
    <property type="entry name" value="Tscrpt_reg_HTH_FeoC"/>
</dbReference>
<evidence type="ECO:0000313" key="2">
    <source>
        <dbReference type="EMBL" id="TEA27407.1"/>
    </source>
</evidence>
<comment type="caution">
    <text evidence="2">The sequence shown here is derived from an EMBL/GenBank/DDBJ whole genome shotgun (WGS) entry which is preliminary data.</text>
</comment>
<dbReference type="Pfam" id="PF09012">
    <property type="entry name" value="FeoC"/>
    <property type="match status" value="1"/>
</dbReference>